<evidence type="ECO:0000256" key="11">
    <source>
        <dbReference type="ARBA" id="ARBA00023303"/>
    </source>
</evidence>
<feature type="transmembrane region" description="Helical" evidence="12">
    <location>
        <begin position="46"/>
        <end position="64"/>
    </location>
</feature>
<dbReference type="Gene3D" id="1.20.120.350">
    <property type="entry name" value="Voltage-gated potassium channels. Chain C"/>
    <property type="match status" value="1"/>
</dbReference>
<keyword evidence="9" id="KW-0406">Ion transport</keyword>
<name>A0A8S5PJ99_9CAUD</name>
<feature type="transmembrane region" description="Helical" evidence="12">
    <location>
        <begin position="182"/>
        <end position="202"/>
    </location>
</feature>
<dbReference type="PANTHER" id="PTHR11537">
    <property type="entry name" value="VOLTAGE-GATED POTASSIUM CHANNEL"/>
    <property type="match status" value="1"/>
</dbReference>
<dbReference type="InterPro" id="IPR005821">
    <property type="entry name" value="Ion_trans_dom"/>
</dbReference>
<comment type="subcellular location">
    <subcellularLocation>
        <location evidence="1">Membrane</location>
        <topology evidence="1">Multi-pass membrane protein</topology>
    </subcellularLocation>
</comment>
<feature type="transmembrane region" description="Helical" evidence="12">
    <location>
        <begin position="85"/>
        <end position="103"/>
    </location>
</feature>
<dbReference type="InterPro" id="IPR027359">
    <property type="entry name" value="Volt_channel_dom_sf"/>
</dbReference>
<evidence type="ECO:0000256" key="4">
    <source>
        <dbReference type="ARBA" id="ARBA00022692"/>
    </source>
</evidence>
<evidence type="ECO:0000256" key="7">
    <source>
        <dbReference type="ARBA" id="ARBA00022958"/>
    </source>
</evidence>
<evidence type="ECO:0000256" key="12">
    <source>
        <dbReference type="SAM" id="Phobius"/>
    </source>
</evidence>
<reference evidence="14" key="1">
    <citation type="journal article" date="2021" name="Proc. Natl. Acad. Sci. U.S.A.">
        <title>A Catalog of Tens of Thousands of Viruses from Human Metagenomes Reveals Hidden Associations with Chronic Diseases.</title>
        <authorList>
            <person name="Tisza M.J."/>
            <person name="Buck C.B."/>
        </authorList>
    </citation>
    <scope>NUCLEOTIDE SEQUENCE</scope>
    <source>
        <strain evidence="14">CtXBp18</strain>
    </source>
</reference>
<accession>A0A8S5PJ99</accession>
<keyword evidence="10 12" id="KW-0472">Membrane</keyword>
<feature type="transmembrane region" description="Helical" evidence="12">
    <location>
        <begin position="12"/>
        <end position="34"/>
    </location>
</feature>
<feature type="transmembrane region" description="Helical" evidence="12">
    <location>
        <begin position="149"/>
        <end position="170"/>
    </location>
</feature>
<proteinExistence type="predicted"/>
<evidence type="ECO:0000256" key="5">
    <source>
        <dbReference type="ARBA" id="ARBA00022826"/>
    </source>
</evidence>
<organism evidence="14">
    <name type="scientific">Siphoviridae sp. ctXBp18</name>
    <dbReference type="NCBI Taxonomy" id="2825541"/>
    <lineage>
        <taxon>Viruses</taxon>
        <taxon>Duplodnaviria</taxon>
        <taxon>Heunggongvirae</taxon>
        <taxon>Uroviricota</taxon>
        <taxon>Caudoviricetes</taxon>
    </lineage>
</organism>
<protein>
    <submittedName>
        <fullName evidence="14">Ion transport protein</fullName>
    </submittedName>
</protein>
<evidence type="ECO:0000256" key="2">
    <source>
        <dbReference type="ARBA" id="ARBA00022448"/>
    </source>
</evidence>
<dbReference type="InterPro" id="IPR028325">
    <property type="entry name" value="VG_K_chnl"/>
</dbReference>
<keyword evidence="7" id="KW-0630">Potassium</keyword>
<dbReference type="GO" id="GO:0005249">
    <property type="term" value="F:voltage-gated potassium channel activity"/>
    <property type="evidence" value="ECO:0007669"/>
    <property type="project" value="InterPro"/>
</dbReference>
<feature type="domain" description="Ion transport" evidence="13">
    <location>
        <begin position="15"/>
        <end position="237"/>
    </location>
</feature>
<keyword evidence="11" id="KW-0407">Ion channel</keyword>
<evidence type="ECO:0000256" key="1">
    <source>
        <dbReference type="ARBA" id="ARBA00004141"/>
    </source>
</evidence>
<evidence type="ECO:0000256" key="8">
    <source>
        <dbReference type="ARBA" id="ARBA00022989"/>
    </source>
</evidence>
<keyword evidence="5" id="KW-0631">Potassium channel</keyword>
<dbReference type="Pfam" id="PF00520">
    <property type="entry name" value="Ion_trans"/>
    <property type="match status" value="1"/>
</dbReference>
<keyword evidence="3" id="KW-0633">Potassium transport</keyword>
<evidence type="ECO:0000259" key="13">
    <source>
        <dbReference type="Pfam" id="PF00520"/>
    </source>
</evidence>
<dbReference type="EMBL" id="BK015442">
    <property type="protein sequence ID" value="DAE06792.1"/>
    <property type="molecule type" value="Genomic_DNA"/>
</dbReference>
<evidence type="ECO:0000256" key="3">
    <source>
        <dbReference type="ARBA" id="ARBA00022538"/>
    </source>
</evidence>
<dbReference type="PRINTS" id="PR00169">
    <property type="entry name" value="KCHANNEL"/>
</dbReference>
<dbReference type="GO" id="GO:0008076">
    <property type="term" value="C:voltage-gated potassium channel complex"/>
    <property type="evidence" value="ECO:0007669"/>
    <property type="project" value="InterPro"/>
</dbReference>
<evidence type="ECO:0000256" key="10">
    <source>
        <dbReference type="ARBA" id="ARBA00023136"/>
    </source>
</evidence>
<evidence type="ECO:0000256" key="9">
    <source>
        <dbReference type="ARBA" id="ARBA00023065"/>
    </source>
</evidence>
<evidence type="ECO:0000256" key="6">
    <source>
        <dbReference type="ARBA" id="ARBA00022882"/>
    </source>
</evidence>
<dbReference type="PANTHER" id="PTHR11537:SF254">
    <property type="entry name" value="POTASSIUM VOLTAGE-GATED CHANNEL PROTEIN SHAB"/>
    <property type="match status" value="1"/>
</dbReference>
<feature type="transmembrane region" description="Helical" evidence="12">
    <location>
        <begin position="214"/>
        <end position="235"/>
    </location>
</feature>
<sequence>MQKARSKVFHILNSKLFEILIIILIIINTISVILETFSLPDGLSKALSVFETVSVIIFSVEYIGRIWTADMLLPNLTPFRARARYARSFMAIIDLLAILPFYIPMLIPIDLRALRMLRLVRLVRLFKINRYSSALSTIAEVFRRKAPQLISSIGVVSVLMLVASLIMYNVEHEAQPDNFSNVFQALWWSVATLTTVGYGDIYPVTVAGKLLSTVIAVLGIGMVAVPTGIISAGFAEAVGNNEHDDEKCYCPYCGHKIK</sequence>
<dbReference type="Gene3D" id="1.10.287.70">
    <property type="match status" value="1"/>
</dbReference>
<keyword evidence="2" id="KW-0813">Transport</keyword>
<dbReference type="SUPFAM" id="SSF81324">
    <property type="entry name" value="Voltage-gated potassium channels"/>
    <property type="match status" value="1"/>
</dbReference>
<dbReference type="GO" id="GO:0001508">
    <property type="term" value="P:action potential"/>
    <property type="evidence" value="ECO:0007669"/>
    <property type="project" value="TreeGrafter"/>
</dbReference>
<keyword evidence="4 12" id="KW-0812">Transmembrane</keyword>
<keyword evidence="6" id="KW-0851">Voltage-gated channel</keyword>
<evidence type="ECO:0000313" key="14">
    <source>
        <dbReference type="EMBL" id="DAE06792.1"/>
    </source>
</evidence>
<keyword evidence="8 12" id="KW-1133">Transmembrane helix</keyword>